<dbReference type="AlphaFoldDB" id="A0AAD3NST9"/>
<accession>A0AAD3NST9</accession>
<evidence type="ECO:0000313" key="2">
    <source>
        <dbReference type="EMBL" id="GLJ58756.1"/>
    </source>
</evidence>
<organism evidence="2 8">
    <name type="scientific">Cryptomeria japonica</name>
    <name type="common">Japanese cedar</name>
    <name type="synonym">Cupressus japonica</name>
    <dbReference type="NCBI Taxonomy" id="3369"/>
    <lineage>
        <taxon>Eukaryota</taxon>
        <taxon>Viridiplantae</taxon>
        <taxon>Streptophyta</taxon>
        <taxon>Embryophyta</taxon>
        <taxon>Tracheophyta</taxon>
        <taxon>Spermatophyta</taxon>
        <taxon>Pinopsida</taxon>
        <taxon>Pinidae</taxon>
        <taxon>Conifers II</taxon>
        <taxon>Cupressales</taxon>
        <taxon>Cupressaceae</taxon>
        <taxon>Cryptomeria</taxon>
    </lineage>
</organism>
<reference evidence="2" key="1">
    <citation type="submission" date="2022-12" db="EMBL/GenBank/DDBJ databases">
        <title>Chromosome-Level Genome Assembly of Japanese Cedar (Cryptomeriajaponica D. Don).</title>
        <authorList>
            <person name="Fujino T."/>
            <person name="Yamaguchi K."/>
            <person name="Yokoyama T."/>
            <person name="Hamanaka T."/>
            <person name="Harazono Y."/>
            <person name="Kamada H."/>
            <person name="Kobayashi W."/>
            <person name="Ujino-Ihara T."/>
            <person name="Uchiyama K."/>
            <person name="Matsumoto A."/>
            <person name="Izuno A."/>
            <person name="Tsumura Y."/>
            <person name="Toyoda A."/>
            <person name="Shigenobu S."/>
            <person name="Moriguchi Y."/>
            <person name="Ueno S."/>
            <person name="Kasahara M."/>
        </authorList>
    </citation>
    <scope>NUCLEOTIDE SEQUENCE</scope>
</reference>
<proteinExistence type="predicted"/>
<dbReference type="Proteomes" id="UP001234787">
    <property type="component" value="Unassembled WGS sequence"/>
</dbReference>
<evidence type="ECO:0000313" key="8">
    <source>
        <dbReference type="Proteomes" id="UP001234787"/>
    </source>
</evidence>
<gene>
    <name evidence="1" type="ORF">SUGI_1469230</name>
    <name evidence="2" type="ORF">SUGI_1474350</name>
    <name evidence="3" type="ORF">SUGI_1492250</name>
    <name evidence="4" type="ORF">SUGI_1497190</name>
    <name evidence="5" type="ORF">SUGI_1501460</name>
    <name evidence="6" type="ORF">SUGI_1507870</name>
    <name evidence="7" type="ORF">SUGI_1513450</name>
</gene>
<keyword evidence="8" id="KW-1185">Reference proteome</keyword>
<dbReference type="EMBL" id="BSEH01000805">
    <property type="protein sequence ID" value="GLJ59292.1"/>
    <property type="molecule type" value="Genomic_DNA"/>
</dbReference>
<dbReference type="EMBL" id="BSEH01000916">
    <property type="protein sequence ID" value="GLJ59422.1"/>
    <property type="molecule type" value="Genomic_DNA"/>
</dbReference>
<name>A0AAD3NST9_CRYJA</name>
<evidence type="ECO:0000313" key="5">
    <source>
        <dbReference type="EMBL" id="GLJ59292.1"/>
    </source>
</evidence>
<dbReference type="EMBL" id="BSEH01000494">
    <property type="protein sequence ID" value="GLJ58706.1"/>
    <property type="molecule type" value="Genomic_DNA"/>
</dbReference>
<evidence type="ECO:0000313" key="7">
    <source>
        <dbReference type="EMBL" id="GLJ59540.1"/>
    </source>
</evidence>
<evidence type="ECO:0000313" key="6">
    <source>
        <dbReference type="EMBL" id="GLJ59422.1"/>
    </source>
</evidence>
<evidence type="ECO:0000313" key="1">
    <source>
        <dbReference type="EMBL" id="GLJ58706.1"/>
    </source>
</evidence>
<dbReference type="EMBL" id="BSEH01000693">
    <property type="protein sequence ID" value="GLJ59087.1"/>
    <property type="molecule type" value="Genomic_DNA"/>
</dbReference>
<dbReference type="EMBL" id="BSEH01001039">
    <property type="protein sequence ID" value="GLJ59540.1"/>
    <property type="molecule type" value="Genomic_DNA"/>
</dbReference>
<dbReference type="EMBL" id="BSEH01000521">
    <property type="protein sequence ID" value="GLJ58756.1"/>
    <property type="molecule type" value="Genomic_DNA"/>
</dbReference>
<sequence length="82" mass="8796">MDSEMPPSAPSSTGRVHTDKAFLFDLDCWLQKKERKQAKSVESEGQLLACVPVSCIEKGRSVAMKAKAEERGVSGKAGGSLN</sequence>
<protein>
    <submittedName>
        <fullName evidence="2">Uncharacterized protein</fullName>
    </submittedName>
</protein>
<evidence type="ECO:0000313" key="3">
    <source>
        <dbReference type="EMBL" id="GLJ59087.1"/>
    </source>
</evidence>
<comment type="caution">
    <text evidence="2">The sequence shown here is derived from an EMBL/GenBank/DDBJ whole genome shotgun (WGS) entry which is preliminary data.</text>
</comment>
<dbReference type="EMBL" id="BSEH01000749">
    <property type="protein sequence ID" value="GLJ59196.1"/>
    <property type="molecule type" value="Genomic_DNA"/>
</dbReference>
<evidence type="ECO:0000313" key="4">
    <source>
        <dbReference type="EMBL" id="GLJ59196.1"/>
    </source>
</evidence>